<reference evidence="3" key="3">
    <citation type="submission" date="2018-07" db="EMBL/GenBank/DDBJ databases">
        <authorList>
            <person name="Quirk P.G."/>
            <person name="Krulwich T.A."/>
        </authorList>
    </citation>
    <scope>NUCLEOTIDE SEQUENCE</scope>
    <source>
        <strain evidence="3">CCRI-19302</strain>
    </source>
</reference>
<reference evidence="2 5" key="2">
    <citation type="submission" date="2018-05" db="EMBL/GenBank/DDBJ databases">
        <title>Genomic Encyclopedia of Type Strains, Phase IV (KMG-IV): sequencing the most valuable type-strain genomes for metagenomic binning, comparative biology and taxonomic classification.</title>
        <authorList>
            <person name="Goeker M."/>
        </authorList>
    </citation>
    <scope>NUCLEOTIDE SEQUENCE [LARGE SCALE GENOMIC DNA]</scope>
    <source>
        <strain evidence="2 5">DSM 28816</strain>
    </source>
</reference>
<keyword evidence="4" id="KW-1185">Reference proteome</keyword>
<dbReference type="InterPro" id="IPR008947">
    <property type="entry name" value="PLipase_C/P1_nuclease_dom_sf"/>
</dbReference>
<evidence type="ECO:0000313" key="4">
    <source>
        <dbReference type="Proteomes" id="UP000216411"/>
    </source>
</evidence>
<dbReference type="Proteomes" id="UP000216411">
    <property type="component" value="Unassembled WGS sequence"/>
</dbReference>
<dbReference type="OrthoDB" id="2878022at2"/>
<evidence type="ECO:0000313" key="5">
    <source>
        <dbReference type="Proteomes" id="UP000247523"/>
    </source>
</evidence>
<name>A0A255I2R3_9FIRM</name>
<gene>
    <name evidence="2" type="ORF">C8E03_102321</name>
    <name evidence="3" type="ORF">CG710_003525</name>
</gene>
<dbReference type="RefSeq" id="WP_094379610.1">
    <property type="nucleotide sequence ID" value="NZ_NOKA02000003.1"/>
</dbReference>
<dbReference type="Pfam" id="PF00882">
    <property type="entry name" value="Zn_dep_PLPC"/>
    <property type="match status" value="1"/>
</dbReference>
<comment type="caution">
    <text evidence="2">The sequence shown here is derived from an EMBL/GenBank/DDBJ whole genome shotgun (WGS) entry which is preliminary data.</text>
</comment>
<dbReference type="AlphaFoldDB" id="A0A255I2R3"/>
<evidence type="ECO:0000259" key="1">
    <source>
        <dbReference type="Pfam" id="PF00882"/>
    </source>
</evidence>
<feature type="domain" description="Phospholipase C/D" evidence="1">
    <location>
        <begin position="5"/>
        <end position="156"/>
    </location>
</feature>
<evidence type="ECO:0000313" key="3">
    <source>
        <dbReference type="EMBL" id="RDY32512.1"/>
    </source>
</evidence>
<dbReference type="EMBL" id="NOKA02000003">
    <property type="protein sequence ID" value="RDY32512.1"/>
    <property type="molecule type" value="Genomic_DNA"/>
</dbReference>
<reference evidence="3 4" key="1">
    <citation type="journal article" date="2017" name="Genome Announc.">
        <title>Draft Genome Sequence of a Sporulating and Motile Strain of Lachnotalea glycerini Isolated from Water in Quebec City, Canada.</title>
        <authorList>
            <person name="Maheux A.F."/>
            <person name="Boudreau D.K."/>
            <person name="Berube E."/>
            <person name="Boissinot M."/>
            <person name="Raymond F."/>
            <person name="Brodeur S."/>
            <person name="Corbeil J."/>
            <person name="Isabel S."/>
            <person name="Omar R.F."/>
            <person name="Bergeron M.G."/>
        </authorList>
    </citation>
    <scope>NUCLEOTIDE SEQUENCE [LARGE SCALE GENOMIC DNA]</scope>
    <source>
        <strain evidence="3 4">CCRI-19302</strain>
    </source>
</reference>
<protein>
    <submittedName>
        <fullName evidence="2">Zinc dependent phospholipase C</fullName>
    </submittedName>
</protein>
<dbReference type="EMBL" id="QICS01000002">
    <property type="protein sequence ID" value="PXV93553.1"/>
    <property type="molecule type" value="Genomic_DNA"/>
</dbReference>
<evidence type="ECO:0000313" key="2">
    <source>
        <dbReference type="EMBL" id="PXV93553.1"/>
    </source>
</evidence>
<organism evidence="2 5">
    <name type="scientific">Lachnotalea glycerini</name>
    <dbReference type="NCBI Taxonomy" id="1763509"/>
    <lineage>
        <taxon>Bacteria</taxon>
        <taxon>Bacillati</taxon>
        <taxon>Bacillota</taxon>
        <taxon>Clostridia</taxon>
        <taxon>Lachnospirales</taxon>
        <taxon>Lachnospiraceae</taxon>
        <taxon>Lachnotalea</taxon>
    </lineage>
</organism>
<dbReference type="SUPFAM" id="SSF48537">
    <property type="entry name" value="Phospholipase C/P1 nuclease"/>
    <property type="match status" value="1"/>
</dbReference>
<dbReference type="InterPro" id="IPR029002">
    <property type="entry name" value="PLPC/GPLD1"/>
</dbReference>
<proteinExistence type="predicted"/>
<accession>A0A255I2R3</accession>
<sequence length="196" mass="23205">MRKKSHISLARYIVSSIDRQDLLKHKKAFYLGNILPDCKPTFLTTKHEFGSTFDKLKQDMQRLTLASDINLNNERAYFRDLGQVIHYIADYFTFPHNVNYNGSLRDHCIYEKHLKIGLREYIKSGEAQKNIEKMIRFDSLEALFQFITEAHEEYLRFKRSVQEDCRYIVNLAYQVVGAIINLFEKEIVIKKYHCVA</sequence>
<dbReference type="Proteomes" id="UP000247523">
    <property type="component" value="Unassembled WGS sequence"/>
</dbReference>
<dbReference type="GO" id="GO:0016788">
    <property type="term" value="F:hydrolase activity, acting on ester bonds"/>
    <property type="evidence" value="ECO:0007669"/>
    <property type="project" value="InterPro"/>
</dbReference>